<evidence type="ECO:0000313" key="2">
    <source>
        <dbReference type="Proteomes" id="UP000796880"/>
    </source>
</evidence>
<gene>
    <name evidence="1" type="ORF">FNV43_RR27132</name>
</gene>
<organism evidence="1 2">
    <name type="scientific">Rhamnella rubrinervis</name>
    <dbReference type="NCBI Taxonomy" id="2594499"/>
    <lineage>
        <taxon>Eukaryota</taxon>
        <taxon>Viridiplantae</taxon>
        <taxon>Streptophyta</taxon>
        <taxon>Embryophyta</taxon>
        <taxon>Tracheophyta</taxon>
        <taxon>Spermatophyta</taxon>
        <taxon>Magnoliopsida</taxon>
        <taxon>eudicotyledons</taxon>
        <taxon>Gunneridae</taxon>
        <taxon>Pentapetalae</taxon>
        <taxon>rosids</taxon>
        <taxon>fabids</taxon>
        <taxon>Rosales</taxon>
        <taxon>Rhamnaceae</taxon>
        <taxon>rhamnoid group</taxon>
        <taxon>Rhamneae</taxon>
        <taxon>Rhamnella</taxon>
    </lineage>
</organism>
<reference evidence="1" key="1">
    <citation type="submission" date="2020-03" db="EMBL/GenBank/DDBJ databases">
        <title>A high-quality chromosome-level genome assembly of a woody plant with both climbing and erect habits, Rhamnella rubrinervis.</title>
        <authorList>
            <person name="Lu Z."/>
            <person name="Yang Y."/>
            <person name="Zhu X."/>
            <person name="Sun Y."/>
        </authorList>
    </citation>
    <scope>NUCLEOTIDE SEQUENCE</scope>
    <source>
        <strain evidence="1">BYM</strain>
        <tissue evidence="1">Leaf</tissue>
    </source>
</reference>
<accession>A0A8K0DJU7</accession>
<dbReference type="OrthoDB" id="1750937at2759"/>
<keyword evidence="2" id="KW-1185">Reference proteome</keyword>
<evidence type="ECO:0000313" key="1">
    <source>
        <dbReference type="EMBL" id="KAF3432392.1"/>
    </source>
</evidence>
<sequence>MNVKGWKDVNEDKRDEMLRELRVNFFDGQQTVDELIRKQNVLCEMPSIPDDDGKEIEISSATNPPFCICKLDMCLQSHLRHANQQLVFVISVLSTHRKLSSLEVTNELSGLKVVVCAGYQEGVVDVFFIMYVAELWLDVDLIVLLLSSWSSALLFTGAAGELEVADVYFMVWLKTGTCIENVRIAGGTVRFLSWLSSKALVTELCVLLELTPIARVLWLYIIDSKCGTVADGVCHASLGKNTIAMDCAGSVGAKMPVYLATGNDTQTELNVVGRNGHGPVNVSGGKFKGSRETLFRRDGIVRLQEFWHTRILMNLAGGIGIPLRVDNTMLIGNYGYFARVLVDVDLTRFVIEKLLLETTDDCIEVDLYFESFFGSLYFLSQSWSFSGYVTTPYPSLGS</sequence>
<dbReference type="AlphaFoldDB" id="A0A8K0DJU7"/>
<name>A0A8K0DJU7_9ROSA</name>
<dbReference type="EMBL" id="VOIH02000012">
    <property type="protein sequence ID" value="KAF3432392.1"/>
    <property type="molecule type" value="Genomic_DNA"/>
</dbReference>
<proteinExistence type="predicted"/>
<protein>
    <submittedName>
        <fullName evidence="1">Uncharacterized protein</fullName>
    </submittedName>
</protein>
<comment type="caution">
    <text evidence="1">The sequence shown here is derived from an EMBL/GenBank/DDBJ whole genome shotgun (WGS) entry which is preliminary data.</text>
</comment>
<dbReference type="Proteomes" id="UP000796880">
    <property type="component" value="Unassembled WGS sequence"/>
</dbReference>